<dbReference type="InterPro" id="IPR051021">
    <property type="entry name" value="Mito_Ser/Thr_phosphatase"/>
</dbReference>
<dbReference type="GO" id="GO:0090141">
    <property type="term" value="P:positive regulation of mitochondrial fission"/>
    <property type="evidence" value="ECO:0007669"/>
    <property type="project" value="TreeGrafter"/>
</dbReference>
<dbReference type="Proteomes" id="UP000597762">
    <property type="component" value="Unassembled WGS sequence"/>
</dbReference>
<feature type="transmembrane region" description="Helical" evidence="6">
    <location>
        <begin position="6"/>
        <end position="29"/>
    </location>
</feature>
<evidence type="ECO:0000256" key="4">
    <source>
        <dbReference type="ARBA" id="ARBA00039765"/>
    </source>
</evidence>
<dbReference type="Gene3D" id="3.40.50.1240">
    <property type="entry name" value="Phosphoglycerate mutase-like"/>
    <property type="match status" value="1"/>
</dbReference>
<dbReference type="PANTHER" id="PTHR20935">
    <property type="entry name" value="PHOSPHOGLYCERATE MUTASE-RELATED"/>
    <property type="match status" value="1"/>
</dbReference>
<dbReference type="GO" id="GO:0004722">
    <property type="term" value="F:protein serine/threonine phosphatase activity"/>
    <property type="evidence" value="ECO:0007669"/>
    <property type="project" value="UniProtKB-EC"/>
</dbReference>
<evidence type="ECO:0000256" key="3">
    <source>
        <dbReference type="ARBA" id="ARBA00022801"/>
    </source>
</evidence>
<dbReference type="GO" id="GO:0005739">
    <property type="term" value="C:mitochondrion"/>
    <property type="evidence" value="ECO:0007669"/>
    <property type="project" value="TreeGrafter"/>
</dbReference>
<dbReference type="OrthoDB" id="2118094at2759"/>
<dbReference type="Pfam" id="PF00300">
    <property type="entry name" value="His_Phos_1"/>
    <property type="match status" value="2"/>
</dbReference>
<evidence type="ECO:0000256" key="2">
    <source>
        <dbReference type="ARBA" id="ARBA00013081"/>
    </source>
</evidence>
<keyword evidence="6" id="KW-0812">Transmembrane</keyword>
<evidence type="ECO:0000256" key="6">
    <source>
        <dbReference type="SAM" id="Phobius"/>
    </source>
</evidence>
<gene>
    <name evidence="7" type="ORF">SPHA_7972</name>
</gene>
<protein>
    <recommendedName>
        <fullName evidence="4">Serine/threonine-protein phosphatase PGAM5, mitochondrial</fullName>
        <ecNumber evidence="2">3.1.3.16</ecNumber>
    </recommendedName>
    <alternativeName>
        <fullName evidence="5">Serine/threonine-protein phosphatase Pgam5, mitochondrial</fullName>
    </alternativeName>
</protein>
<dbReference type="SMART" id="SM00855">
    <property type="entry name" value="PGAM"/>
    <property type="match status" value="1"/>
</dbReference>
<dbReference type="CDD" id="cd07067">
    <property type="entry name" value="HP_PGM_like"/>
    <property type="match status" value="1"/>
</dbReference>
<comment type="caution">
    <text evidence="7">The sequence shown here is derived from an EMBL/GenBank/DDBJ whole genome shotgun (WGS) entry which is preliminary data.</text>
</comment>
<dbReference type="AlphaFoldDB" id="A0A812B2D2"/>
<dbReference type="InterPro" id="IPR029033">
    <property type="entry name" value="His_PPase_superfam"/>
</dbReference>
<reference evidence="7" key="1">
    <citation type="submission" date="2021-01" db="EMBL/GenBank/DDBJ databases">
        <authorList>
            <person name="Li R."/>
            <person name="Bekaert M."/>
        </authorList>
    </citation>
    <scope>NUCLEOTIDE SEQUENCE</scope>
    <source>
        <strain evidence="7">Farmed</strain>
    </source>
</reference>
<organism evidence="7 8">
    <name type="scientific">Acanthosepion pharaonis</name>
    <name type="common">Pharaoh cuttlefish</name>
    <name type="synonym">Sepia pharaonis</name>
    <dbReference type="NCBI Taxonomy" id="158019"/>
    <lineage>
        <taxon>Eukaryota</taxon>
        <taxon>Metazoa</taxon>
        <taxon>Spiralia</taxon>
        <taxon>Lophotrochozoa</taxon>
        <taxon>Mollusca</taxon>
        <taxon>Cephalopoda</taxon>
        <taxon>Coleoidea</taxon>
        <taxon>Decapodiformes</taxon>
        <taxon>Sepiida</taxon>
        <taxon>Sepiina</taxon>
        <taxon>Sepiidae</taxon>
        <taxon>Acanthosepion</taxon>
    </lineage>
</organism>
<evidence type="ECO:0000256" key="1">
    <source>
        <dbReference type="ARBA" id="ARBA00006717"/>
    </source>
</evidence>
<keyword evidence="8" id="KW-1185">Reference proteome</keyword>
<comment type="similarity">
    <text evidence="1">Belongs to the phosphoglycerate mutase family. BPG-dependent PGAM subfamily.</text>
</comment>
<dbReference type="SUPFAM" id="SSF53254">
    <property type="entry name" value="Phosphoglycerate mutase-like"/>
    <property type="match status" value="1"/>
</dbReference>
<evidence type="ECO:0000256" key="5">
    <source>
        <dbReference type="ARBA" id="ARBA00040722"/>
    </source>
</evidence>
<evidence type="ECO:0000313" key="8">
    <source>
        <dbReference type="Proteomes" id="UP000597762"/>
    </source>
</evidence>
<accession>A0A812B2D2</accession>
<dbReference type="PANTHER" id="PTHR20935:SF0">
    <property type="entry name" value="SERINE_THREONINE-PROTEIN PHOSPHATASE PGAM5, MITOCHONDRIAL"/>
    <property type="match status" value="1"/>
</dbReference>
<dbReference type="EC" id="3.1.3.16" evidence="2"/>
<name>A0A812B2D2_ACAPH</name>
<dbReference type="InterPro" id="IPR013078">
    <property type="entry name" value="His_Pase_superF_clade-1"/>
</dbReference>
<keyword evidence="3 7" id="KW-0378">Hydrolase</keyword>
<sequence>MLDWRPIFRLVGVVSSVAATATAVTFVVVNSNDLRILLKKNALQVEASWTTNYTPSIKWDCNWDKRDPASLVEPPGSKTDMRLYEEELKRHSPSAVRHLFLIRHGHYDTRPDEDRLNILTPLGEEQVHFTGKRLQELAIPFTKIIASTMSRAEQTAKIVQKFFPQLPIENTDLLREGSPIPPEPPNGRWKPQWQFLTDGPRIEAAFQKHFHRASVSQKEDSFEILVCHANVIRYFICRALQFPPEAWLRFRLYHASITWVTIRPDGRVCLKMFGDSGHIPQNKLSHNTLYNSII</sequence>
<evidence type="ECO:0000313" key="7">
    <source>
        <dbReference type="EMBL" id="CAE1164359.1"/>
    </source>
</evidence>
<keyword evidence="6" id="KW-1133">Transmembrane helix</keyword>
<dbReference type="EMBL" id="CAHIKZ030000258">
    <property type="protein sequence ID" value="CAE1164359.1"/>
    <property type="molecule type" value="Genomic_DNA"/>
</dbReference>
<keyword evidence="6" id="KW-0472">Membrane</keyword>
<proteinExistence type="inferred from homology"/>